<sequence length="363" mass="37650">MTERLTDLMQRAVDDLRVPPAPTERVVAQGRAVRRTRRRTAAAVTAAVVLVAGIGVGATWRGTSEVEPARPDDTGRAEDLAGNGPALAVGSTVVLDGGDVIARVGADAVRSLYYTSAGVVVRHGTDAAQDGSAVMRFSLLTASGSLTRLPIELQSAVPSTDPTEPYLAFSTVAEGTVQVVVLDVRDGVEAARVPVPQVAKWGAWTSPVVSLDGDTVYVGSAEGSVSVDWRTGEVTETAEVDVYPDVRGGHTIATADGAPIVVDVATGELLAGTTGRSGMLSLSPDGRYARVGERIVDLETQAITRVGLRGPIGWSPSDEPFTLDGDRLTTCSPTTGECVETRLDLPAGAGSDDVRLGGVTYES</sequence>
<dbReference type="SUPFAM" id="SSF50969">
    <property type="entry name" value="YVTN repeat-like/Quinoprotein amine dehydrogenase"/>
    <property type="match status" value="1"/>
</dbReference>
<reference evidence="2 3" key="1">
    <citation type="submission" date="2019-12" db="EMBL/GenBank/DDBJ databases">
        <authorList>
            <person name="Kun Z."/>
        </authorList>
    </citation>
    <scope>NUCLEOTIDE SEQUENCE [LARGE SCALE GENOMIC DNA]</scope>
    <source>
        <strain evidence="2 3">YIM 123512</strain>
    </source>
</reference>
<proteinExistence type="predicted"/>
<protein>
    <submittedName>
        <fullName evidence="2">Uncharacterized protein</fullName>
    </submittedName>
</protein>
<keyword evidence="1" id="KW-1133">Transmembrane helix</keyword>
<dbReference type="InterPro" id="IPR011044">
    <property type="entry name" value="Quino_amine_DH_bsu"/>
</dbReference>
<evidence type="ECO:0000313" key="3">
    <source>
        <dbReference type="Proteomes" id="UP000473325"/>
    </source>
</evidence>
<dbReference type="EMBL" id="WUEK01000001">
    <property type="protein sequence ID" value="MXG88178.1"/>
    <property type="molecule type" value="Genomic_DNA"/>
</dbReference>
<name>A0A6L7ERI0_9ACTN</name>
<accession>A0A6L7ERI0</accession>
<keyword evidence="3" id="KW-1185">Reference proteome</keyword>
<evidence type="ECO:0000256" key="1">
    <source>
        <dbReference type="SAM" id="Phobius"/>
    </source>
</evidence>
<evidence type="ECO:0000313" key="2">
    <source>
        <dbReference type="EMBL" id="MXG88178.1"/>
    </source>
</evidence>
<dbReference type="RefSeq" id="WP_160874349.1">
    <property type="nucleotide sequence ID" value="NZ_WUEK01000001.1"/>
</dbReference>
<keyword evidence="1" id="KW-0812">Transmembrane</keyword>
<dbReference type="Proteomes" id="UP000473325">
    <property type="component" value="Unassembled WGS sequence"/>
</dbReference>
<dbReference type="AlphaFoldDB" id="A0A6L7ERI0"/>
<keyword evidence="1" id="KW-0472">Membrane</keyword>
<comment type="caution">
    <text evidence="2">The sequence shown here is derived from an EMBL/GenBank/DDBJ whole genome shotgun (WGS) entry which is preliminary data.</text>
</comment>
<organism evidence="2 3">
    <name type="scientific">Nocardioides flavescens</name>
    <dbReference type="NCBI Taxonomy" id="2691959"/>
    <lineage>
        <taxon>Bacteria</taxon>
        <taxon>Bacillati</taxon>
        <taxon>Actinomycetota</taxon>
        <taxon>Actinomycetes</taxon>
        <taxon>Propionibacteriales</taxon>
        <taxon>Nocardioidaceae</taxon>
        <taxon>Nocardioides</taxon>
    </lineage>
</organism>
<feature type="transmembrane region" description="Helical" evidence="1">
    <location>
        <begin position="41"/>
        <end position="60"/>
    </location>
</feature>
<gene>
    <name evidence="2" type="ORF">GRQ65_01275</name>
</gene>